<sequence>MRSRVFLLRVLDYWTVDTFVALYSVKHLSVIYGRRAVTYKRHFSHRNPNRKIIQITDEMGVEKELVRAGTGPKPVRGQTVTVHCTGYGKKGDLSQKFWSTKDPGQKPFTFQIGQGQVIKGWDEGVLDMQVGELALLKCTPDYAYGAGGFPAWGIQPNSHLNFEIEVLRVE</sequence>
<keyword evidence="4" id="KW-0963">Cytoplasm</keyword>
<dbReference type="PANTHER" id="PTHR10516">
    <property type="entry name" value="PEPTIDYL-PROLYL CIS-TRANS ISOMERASE"/>
    <property type="match status" value="1"/>
</dbReference>
<evidence type="ECO:0000256" key="1">
    <source>
        <dbReference type="ARBA" id="ARBA00000971"/>
    </source>
</evidence>
<dbReference type="AlphaFoldDB" id="A0AAV0CSC6"/>
<dbReference type="EC" id="5.2.1.8" evidence="8"/>
<dbReference type="GO" id="GO:0003755">
    <property type="term" value="F:peptidyl-prolyl cis-trans isomerase activity"/>
    <property type="evidence" value="ECO:0007669"/>
    <property type="project" value="UniProtKB-KW"/>
</dbReference>
<dbReference type="PANTHER" id="PTHR10516:SF443">
    <property type="entry name" value="FK506-BINDING PROTEIN 59-RELATED"/>
    <property type="match status" value="1"/>
</dbReference>
<gene>
    <name evidence="10" type="ORF">CEPIT_LOCUS7897</name>
</gene>
<dbReference type="PROSITE" id="PS50059">
    <property type="entry name" value="FKBP_PPIASE"/>
    <property type="match status" value="1"/>
</dbReference>
<comment type="similarity">
    <text evidence="3">Belongs to the FKBP-type PPIase family.</text>
</comment>
<evidence type="ECO:0000313" key="10">
    <source>
        <dbReference type="EMBL" id="CAH9081808.1"/>
    </source>
</evidence>
<comment type="caution">
    <text evidence="10">The sequence shown here is derived from an EMBL/GenBank/DDBJ whole genome shotgun (WGS) entry which is preliminary data.</text>
</comment>
<dbReference type="GO" id="GO:0005737">
    <property type="term" value="C:cytoplasm"/>
    <property type="evidence" value="ECO:0007669"/>
    <property type="project" value="UniProtKB-SubCell"/>
</dbReference>
<evidence type="ECO:0000256" key="4">
    <source>
        <dbReference type="ARBA" id="ARBA00022490"/>
    </source>
</evidence>
<evidence type="ECO:0000256" key="6">
    <source>
        <dbReference type="ARBA" id="ARBA00023157"/>
    </source>
</evidence>
<evidence type="ECO:0000256" key="5">
    <source>
        <dbReference type="ARBA" id="ARBA00023110"/>
    </source>
</evidence>
<feature type="domain" description="PPIase FKBP-type" evidence="9">
    <location>
        <begin position="77"/>
        <end position="170"/>
    </location>
</feature>
<proteinExistence type="inferred from homology"/>
<dbReference type="Pfam" id="PF00254">
    <property type="entry name" value="FKBP_C"/>
    <property type="match status" value="1"/>
</dbReference>
<evidence type="ECO:0000256" key="3">
    <source>
        <dbReference type="ARBA" id="ARBA00006577"/>
    </source>
</evidence>
<reference evidence="10" key="1">
    <citation type="submission" date="2022-07" db="EMBL/GenBank/DDBJ databases">
        <authorList>
            <person name="Macas J."/>
            <person name="Novak P."/>
            <person name="Neumann P."/>
        </authorList>
    </citation>
    <scope>NUCLEOTIDE SEQUENCE</scope>
</reference>
<keyword evidence="6" id="KW-1015">Disulfide bond</keyword>
<organism evidence="10 11">
    <name type="scientific">Cuscuta epithymum</name>
    <dbReference type="NCBI Taxonomy" id="186058"/>
    <lineage>
        <taxon>Eukaryota</taxon>
        <taxon>Viridiplantae</taxon>
        <taxon>Streptophyta</taxon>
        <taxon>Embryophyta</taxon>
        <taxon>Tracheophyta</taxon>
        <taxon>Spermatophyta</taxon>
        <taxon>Magnoliopsida</taxon>
        <taxon>eudicotyledons</taxon>
        <taxon>Gunneridae</taxon>
        <taxon>Pentapetalae</taxon>
        <taxon>asterids</taxon>
        <taxon>lamiids</taxon>
        <taxon>Solanales</taxon>
        <taxon>Convolvulaceae</taxon>
        <taxon>Cuscuteae</taxon>
        <taxon>Cuscuta</taxon>
        <taxon>Cuscuta subgen. Cuscuta</taxon>
    </lineage>
</organism>
<accession>A0AAV0CSC6</accession>
<protein>
    <recommendedName>
        <fullName evidence="8">peptidylprolyl isomerase</fullName>
        <ecNumber evidence="8">5.2.1.8</ecNumber>
    </recommendedName>
</protein>
<comment type="catalytic activity">
    <reaction evidence="1 8">
        <text>[protein]-peptidylproline (omega=180) = [protein]-peptidylproline (omega=0)</text>
        <dbReference type="Rhea" id="RHEA:16237"/>
        <dbReference type="Rhea" id="RHEA-COMP:10747"/>
        <dbReference type="Rhea" id="RHEA-COMP:10748"/>
        <dbReference type="ChEBI" id="CHEBI:83833"/>
        <dbReference type="ChEBI" id="CHEBI:83834"/>
        <dbReference type="EC" id="5.2.1.8"/>
    </reaction>
</comment>
<evidence type="ECO:0000259" key="9">
    <source>
        <dbReference type="PROSITE" id="PS50059"/>
    </source>
</evidence>
<evidence type="ECO:0000256" key="2">
    <source>
        <dbReference type="ARBA" id="ARBA00004496"/>
    </source>
</evidence>
<keyword evidence="7 8" id="KW-0413">Isomerase</keyword>
<keyword evidence="11" id="KW-1185">Reference proteome</keyword>
<evidence type="ECO:0000256" key="7">
    <source>
        <dbReference type="ARBA" id="ARBA00023235"/>
    </source>
</evidence>
<evidence type="ECO:0000313" key="11">
    <source>
        <dbReference type="Proteomes" id="UP001152523"/>
    </source>
</evidence>
<dbReference type="FunFam" id="3.10.50.40:FF:000031">
    <property type="entry name" value="Peptidylprolyl isomerase"/>
    <property type="match status" value="1"/>
</dbReference>
<dbReference type="EMBL" id="CAMAPF010000036">
    <property type="protein sequence ID" value="CAH9081808.1"/>
    <property type="molecule type" value="Genomic_DNA"/>
</dbReference>
<dbReference type="InterPro" id="IPR050689">
    <property type="entry name" value="FKBP-type_PPIase"/>
</dbReference>
<name>A0AAV0CSC6_9ASTE</name>
<dbReference type="InterPro" id="IPR046357">
    <property type="entry name" value="PPIase_dom_sf"/>
</dbReference>
<dbReference type="Gene3D" id="3.10.50.40">
    <property type="match status" value="1"/>
</dbReference>
<evidence type="ECO:0000256" key="8">
    <source>
        <dbReference type="PROSITE-ProRule" id="PRU00277"/>
    </source>
</evidence>
<dbReference type="SUPFAM" id="SSF54534">
    <property type="entry name" value="FKBP-like"/>
    <property type="match status" value="1"/>
</dbReference>
<dbReference type="InterPro" id="IPR001179">
    <property type="entry name" value="PPIase_FKBP_dom"/>
</dbReference>
<comment type="subcellular location">
    <subcellularLocation>
        <location evidence="2">Cytoplasm</location>
    </subcellularLocation>
</comment>
<keyword evidence="5 8" id="KW-0697">Rotamase</keyword>
<dbReference type="Proteomes" id="UP001152523">
    <property type="component" value="Unassembled WGS sequence"/>
</dbReference>